<dbReference type="EMBL" id="CAJNOQ010041290">
    <property type="protein sequence ID" value="CAF1623224.1"/>
    <property type="molecule type" value="Genomic_DNA"/>
</dbReference>
<dbReference type="InterPro" id="IPR025924">
    <property type="entry name" value="YHYH_dom"/>
</dbReference>
<feature type="signal peptide" evidence="1">
    <location>
        <begin position="1"/>
        <end position="23"/>
    </location>
</feature>
<keyword evidence="5" id="KW-1185">Reference proteome</keyword>
<dbReference type="Proteomes" id="UP000663829">
    <property type="component" value="Unassembled WGS sequence"/>
</dbReference>
<protein>
    <recommendedName>
        <fullName evidence="2">YHYH domain-containing protein</fullName>
    </recommendedName>
</protein>
<evidence type="ECO:0000313" key="5">
    <source>
        <dbReference type="Proteomes" id="UP000663829"/>
    </source>
</evidence>
<feature type="chain" id="PRO_5035609214" description="YHYH domain-containing protein" evidence="1">
    <location>
        <begin position="24"/>
        <end position="440"/>
    </location>
</feature>
<dbReference type="Pfam" id="PF14240">
    <property type="entry name" value="YHYH"/>
    <property type="match status" value="1"/>
</dbReference>
<gene>
    <name evidence="3" type="ORF">GPM918_LOCUS43862</name>
    <name evidence="4" type="ORF">SRO942_LOCUS45498</name>
</gene>
<evidence type="ECO:0000259" key="2">
    <source>
        <dbReference type="Pfam" id="PF14240"/>
    </source>
</evidence>
<evidence type="ECO:0000313" key="3">
    <source>
        <dbReference type="EMBL" id="CAF1623224.1"/>
    </source>
</evidence>
<keyword evidence="1" id="KW-0732">Signal</keyword>
<comment type="caution">
    <text evidence="3">The sequence shown here is derived from an EMBL/GenBank/DDBJ whole genome shotgun (WGS) entry which is preliminary data.</text>
</comment>
<evidence type="ECO:0000256" key="1">
    <source>
        <dbReference type="SAM" id="SignalP"/>
    </source>
</evidence>
<dbReference type="Proteomes" id="UP000681722">
    <property type="component" value="Unassembled WGS sequence"/>
</dbReference>
<sequence>MHCSTALLISCLFVFIGLPEVNSGASNSLSDCQAVASMFLTTINYTAANITATTGVNVTCSATGVVCPGTTINGVCVWQRKLSAVCRSVSGVTKIRIQTNGLPPRCASVPMGTFSELNVDFEVNFNPAVSINSLNQNLTTRSALSTLVCNLINQATPPSTSGYVQYGMTTLTTAAGVALDGVMIFNVDSADDIDPFYPPPGSNAETVDACLAHCQTAGIYHYHIASSCVLNPPTGSISSCAGTTACNGLIANYSISGFASYQTMTVLGVARDGHVVYGPYLSAGTRVTSGFDVCNGMFYDSIGNYAYFATSTYPYLTGCFGPGNYPSFGPNCSSNAVSSYTMSTYATSFLSSNSSNSTTVSTSSTTIAVNASTTTAPTASTTIASNASTTTAPTASTTIASNVSTTSASNNIRTSSAGPQAIRSSFVGVLLLFSIIVWIF</sequence>
<reference evidence="3" key="1">
    <citation type="submission" date="2021-02" db="EMBL/GenBank/DDBJ databases">
        <authorList>
            <person name="Nowell W R."/>
        </authorList>
    </citation>
    <scope>NUCLEOTIDE SEQUENCE</scope>
</reference>
<accession>A0A816CDI7</accession>
<evidence type="ECO:0000313" key="4">
    <source>
        <dbReference type="EMBL" id="CAF4515093.1"/>
    </source>
</evidence>
<dbReference type="OrthoDB" id="10036907at2759"/>
<dbReference type="EMBL" id="CAJOBC010108596">
    <property type="protein sequence ID" value="CAF4515093.1"/>
    <property type="molecule type" value="Genomic_DNA"/>
</dbReference>
<organism evidence="3 5">
    <name type="scientific">Didymodactylos carnosus</name>
    <dbReference type="NCBI Taxonomy" id="1234261"/>
    <lineage>
        <taxon>Eukaryota</taxon>
        <taxon>Metazoa</taxon>
        <taxon>Spiralia</taxon>
        <taxon>Gnathifera</taxon>
        <taxon>Rotifera</taxon>
        <taxon>Eurotatoria</taxon>
        <taxon>Bdelloidea</taxon>
        <taxon>Philodinida</taxon>
        <taxon>Philodinidae</taxon>
        <taxon>Didymodactylos</taxon>
    </lineage>
</organism>
<feature type="domain" description="YHYH" evidence="2">
    <location>
        <begin position="166"/>
        <end position="280"/>
    </location>
</feature>
<dbReference type="AlphaFoldDB" id="A0A816CDI7"/>
<proteinExistence type="predicted"/>
<name>A0A816CDI7_9BILA</name>